<feature type="compositionally biased region" description="Polar residues" evidence="1">
    <location>
        <begin position="44"/>
        <end position="55"/>
    </location>
</feature>
<comment type="caution">
    <text evidence="2">The sequence shown here is derived from an EMBL/GenBank/DDBJ whole genome shotgun (WGS) entry which is preliminary data.</text>
</comment>
<gene>
    <name evidence="2" type="ORF">F2Q68_00029442</name>
</gene>
<name>A0A8S9GFP2_BRACR</name>
<evidence type="ECO:0000256" key="1">
    <source>
        <dbReference type="SAM" id="MobiDB-lite"/>
    </source>
</evidence>
<proteinExistence type="predicted"/>
<feature type="compositionally biased region" description="Basic and acidic residues" evidence="1">
    <location>
        <begin position="57"/>
        <end position="79"/>
    </location>
</feature>
<accession>A0A8S9GFP2</accession>
<dbReference type="Proteomes" id="UP000712281">
    <property type="component" value="Unassembled WGS sequence"/>
</dbReference>
<dbReference type="AlphaFoldDB" id="A0A8S9GFP2"/>
<sequence length="125" mass="14060">MTFDRQHIATCSSEKDEEDMWLRSKPTVTGRKLAVGAFSRANHRNTPGTGSSRSNHLNHDERQYNAYEKTETKKERPNIGDETMIGKSRRLPEEKPAKTTLTKPPLARVEARTPGVMAVVDPANQ</sequence>
<evidence type="ECO:0000313" key="3">
    <source>
        <dbReference type="Proteomes" id="UP000712281"/>
    </source>
</evidence>
<dbReference type="EMBL" id="QGKW02002005">
    <property type="protein sequence ID" value="KAF2543168.1"/>
    <property type="molecule type" value="Genomic_DNA"/>
</dbReference>
<protein>
    <submittedName>
        <fullName evidence="2">Uncharacterized protein</fullName>
    </submittedName>
</protein>
<reference evidence="2" key="1">
    <citation type="submission" date="2019-12" db="EMBL/GenBank/DDBJ databases">
        <title>Genome sequencing and annotation of Brassica cretica.</title>
        <authorList>
            <person name="Studholme D.J."/>
            <person name="Sarris P.F."/>
        </authorList>
    </citation>
    <scope>NUCLEOTIDE SEQUENCE</scope>
    <source>
        <strain evidence="2">PFS-001/15</strain>
        <tissue evidence="2">Leaf</tissue>
    </source>
</reference>
<organism evidence="2 3">
    <name type="scientific">Brassica cretica</name>
    <name type="common">Mustard</name>
    <dbReference type="NCBI Taxonomy" id="69181"/>
    <lineage>
        <taxon>Eukaryota</taxon>
        <taxon>Viridiplantae</taxon>
        <taxon>Streptophyta</taxon>
        <taxon>Embryophyta</taxon>
        <taxon>Tracheophyta</taxon>
        <taxon>Spermatophyta</taxon>
        <taxon>Magnoliopsida</taxon>
        <taxon>eudicotyledons</taxon>
        <taxon>Gunneridae</taxon>
        <taxon>Pentapetalae</taxon>
        <taxon>rosids</taxon>
        <taxon>malvids</taxon>
        <taxon>Brassicales</taxon>
        <taxon>Brassicaceae</taxon>
        <taxon>Brassiceae</taxon>
        <taxon>Brassica</taxon>
    </lineage>
</organism>
<feature type="region of interest" description="Disordered" evidence="1">
    <location>
        <begin position="1"/>
        <end position="106"/>
    </location>
</feature>
<evidence type="ECO:0000313" key="2">
    <source>
        <dbReference type="EMBL" id="KAF2543168.1"/>
    </source>
</evidence>